<dbReference type="FunFam" id="3.40.50.720:FF:000413">
    <property type="entry name" value="Trans-acting enoyl reductase"/>
    <property type="match status" value="1"/>
</dbReference>
<dbReference type="PANTHER" id="PTHR12286">
    <property type="entry name" value="SACCHAROPINE DEHYDROGENASE-LIKE OXIDOREDUCTASE"/>
    <property type="match status" value="1"/>
</dbReference>
<dbReference type="Proteomes" id="UP000193247">
    <property type="component" value="Unassembled WGS sequence"/>
</dbReference>
<comment type="caution">
    <text evidence="5">The sequence shown here is derived from an EMBL/GenBank/DDBJ whole genome shotgun (WGS) entry which is preliminary data.</text>
</comment>
<evidence type="ECO:0000256" key="1">
    <source>
        <dbReference type="ARBA" id="ARBA00010591"/>
    </source>
</evidence>
<gene>
    <name evidence="5" type="ORF">B8W66_07920</name>
</gene>
<dbReference type="InterPro" id="IPR036291">
    <property type="entry name" value="NAD(P)-bd_dom_sf"/>
</dbReference>
<proteinExistence type="inferred from homology"/>
<accession>A0A1X2LX19</accession>
<feature type="region of interest" description="Disordered" evidence="3">
    <location>
        <begin position="197"/>
        <end position="227"/>
    </location>
</feature>
<keyword evidence="6" id="KW-1185">Reference proteome</keyword>
<evidence type="ECO:0000259" key="4">
    <source>
        <dbReference type="Pfam" id="PF03435"/>
    </source>
</evidence>
<evidence type="ECO:0000256" key="2">
    <source>
        <dbReference type="ARBA" id="ARBA00023002"/>
    </source>
</evidence>
<dbReference type="InterPro" id="IPR005097">
    <property type="entry name" value="Sacchrp_dh_NADP-bd"/>
</dbReference>
<comment type="similarity">
    <text evidence="1">Belongs to the saccharopine dehydrogenase family. Enoyl reductase subfamily.</text>
</comment>
<evidence type="ECO:0000256" key="3">
    <source>
        <dbReference type="SAM" id="MobiDB-lite"/>
    </source>
</evidence>
<dbReference type="SUPFAM" id="SSF51735">
    <property type="entry name" value="NAD(P)-binding Rossmann-fold domains"/>
    <property type="match status" value="1"/>
</dbReference>
<organism evidence="5 6">
    <name type="scientific">Mycobacterium decipiens</name>
    <dbReference type="NCBI Taxonomy" id="1430326"/>
    <lineage>
        <taxon>Bacteria</taxon>
        <taxon>Bacillati</taxon>
        <taxon>Actinomycetota</taxon>
        <taxon>Actinomycetes</taxon>
        <taxon>Mycobacteriales</taxon>
        <taxon>Mycobacteriaceae</taxon>
        <taxon>Mycobacterium</taxon>
    </lineage>
</organism>
<evidence type="ECO:0000313" key="5">
    <source>
        <dbReference type="EMBL" id="OSC41641.1"/>
    </source>
</evidence>
<dbReference type="EMBL" id="NCXP01000006">
    <property type="protein sequence ID" value="OSC41641.1"/>
    <property type="molecule type" value="Genomic_DNA"/>
</dbReference>
<dbReference type="STRING" id="1430326.B8W66_07920"/>
<keyword evidence="2" id="KW-0560">Oxidoreductase</keyword>
<protein>
    <submittedName>
        <fullName evidence="5">Enoyl-ACP reductase</fullName>
    </submittedName>
</protein>
<dbReference type="GO" id="GO:0016491">
    <property type="term" value="F:oxidoreductase activity"/>
    <property type="evidence" value="ECO:0007669"/>
    <property type="project" value="UniProtKB-KW"/>
</dbReference>
<dbReference type="RefSeq" id="WP_085324472.1">
    <property type="nucleotide sequence ID" value="NZ_NCXP01000006.1"/>
</dbReference>
<dbReference type="Pfam" id="PF03435">
    <property type="entry name" value="Sacchrp_dh_NADP"/>
    <property type="match status" value="1"/>
</dbReference>
<reference evidence="5 6" key="1">
    <citation type="submission" date="2017-04" db="EMBL/GenBank/DDBJ databases">
        <title>The new phylogeny of genus Mycobacterium.</title>
        <authorList>
            <person name="Tortoli E."/>
            <person name="Trovato A."/>
            <person name="Cirillo D.M."/>
        </authorList>
    </citation>
    <scope>NUCLEOTIDE SEQUENCE [LARGE SCALE GENOMIC DNA]</scope>
    <source>
        <strain evidence="5 6">TBL 1200985</strain>
    </source>
</reference>
<dbReference type="AlphaFoldDB" id="A0A1X2LX19"/>
<evidence type="ECO:0000313" key="6">
    <source>
        <dbReference type="Proteomes" id="UP000193247"/>
    </source>
</evidence>
<name>A0A1X2LX19_9MYCO</name>
<sequence>MAAREFDIVLYGATGFVGKLTAEYLARAGGDARVALAGRSTERVLAVRDALGESAQTWPILTADASLPSTLNAMAARTQVVLTTVGPYTRYGLPLVAACAAAGTDYADLTGEAMFVRESIDLYHKQAADSGARIVHACGFDSVPSDLSVYALYRAAREDGAGELTDTNFVVRSLRGGFSGGTVASMLEVLRTASSDPDARRQLADPYTLTTDRGAEPELGSQPDLPLRRGRQLAPELTGLWTVGFVMAPYNTRIVRRSNALLDWAYGRGFRYGETMSLGSSVLAPAASVAVAGFSNATFGLGSRYFRLLPRRLVQRVVPKPGTGPSAAARERGYYRVETYTTTTTGSRYVARMEQRGDPGYQATSVLLGQCGLALALDRDKLATLSGVLTPAAALGDALLARLPAAGVSLRTERLR</sequence>
<dbReference type="PANTHER" id="PTHR12286:SF5">
    <property type="entry name" value="SACCHAROPINE DEHYDROGENASE-LIKE OXIDOREDUCTASE"/>
    <property type="match status" value="1"/>
</dbReference>
<dbReference type="Gene3D" id="3.40.50.720">
    <property type="entry name" value="NAD(P)-binding Rossmann-like Domain"/>
    <property type="match status" value="1"/>
</dbReference>
<dbReference type="GO" id="GO:0009247">
    <property type="term" value="P:glycolipid biosynthetic process"/>
    <property type="evidence" value="ECO:0007669"/>
    <property type="project" value="TreeGrafter"/>
</dbReference>
<dbReference type="OrthoDB" id="4369409at2"/>
<dbReference type="GO" id="GO:0005886">
    <property type="term" value="C:plasma membrane"/>
    <property type="evidence" value="ECO:0007669"/>
    <property type="project" value="TreeGrafter"/>
</dbReference>
<dbReference type="InterPro" id="IPR051276">
    <property type="entry name" value="Saccharopine_DH-like_oxidrdct"/>
</dbReference>
<feature type="domain" description="Saccharopine dehydrogenase NADP binding" evidence="4">
    <location>
        <begin position="8"/>
        <end position="135"/>
    </location>
</feature>